<evidence type="ECO:0000313" key="3">
    <source>
        <dbReference type="Proteomes" id="UP000007110"/>
    </source>
</evidence>
<dbReference type="Proteomes" id="UP000007110">
    <property type="component" value="Unassembled WGS sequence"/>
</dbReference>
<proteinExistence type="predicted"/>
<name>A0A7M7P7H9_STRPU</name>
<dbReference type="GeneID" id="105443113"/>
<evidence type="ECO:0000313" key="2">
    <source>
        <dbReference type="EnsemblMetazoa" id="XP_030847207"/>
    </source>
</evidence>
<dbReference type="OrthoDB" id="6129702at2759"/>
<keyword evidence="3" id="KW-1185">Reference proteome</keyword>
<protein>
    <recommendedName>
        <fullName evidence="1">Transglutaminase-like domain-containing protein</fullName>
    </recommendedName>
</protein>
<dbReference type="KEGG" id="spu:105443113"/>
<dbReference type="AlphaFoldDB" id="A0A7M7P7H9"/>
<dbReference type="PANTHER" id="PTHR46333">
    <property type="entry name" value="CYTOKINESIS PROTEIN 3"/>
    <property type="match status" value="1"/>
</dbReference>
<accession>A0A7M7P7H9</accession>
<dbReference type="InterPro" id="IPR038765">
    <property type="entry name" value="Papain-like_cys_pep_sf"/>
</dbReference>
<dbReference type="Gene3D" id="3.10.620.30">
    <property type="match status" value="1"/>
</dbReference>
<dbReference type="InParanoid" id="A0A7M7P7H9"/>
<dbReference type="InterPro" id="IPR002931">
    <property type="entry name" value="Transglutaminase-like"/>
</dbReference>
<reference evidence="3" key="1">
    <citation type="submission" date="2015-02" db="EMBL/GenBank/DDBJ databases">
        <title>Genome sequencing for Strongylocentrotus purpuratus.</title>
        <authorList>
            <person name="Murali S."/>
            <person name="Liu Y."/>
            <person name="Vee V."/>
            <person name="English A."/>
            <person name="Wang M."/>
            <person name="Skinner E."/>
            <person name="Han Y."/>
            <person name="Muzny D.M."/>
            <person name="Worley K.C."/>
            <person name="Gibbs R.A."/>
        </authorList>
    </citation>
    <scope>NUCLEOTIDE SEQUENCE</scope>
</reference>
<dbReference type="RefSeq" id="XP_030847207.1">
    <property type="nucleotide sequence ID" value="XM_030991347.1"/>
</dbReference>
<organism evidence="2 3">
    <name type="scientific">Strongylocentrotus purpuratus</name>
    <name type="common">Purple sea urchin</name>
    <dbReference type="NCBI Taxonomy" id="7668"/>
    <lineage>
        <taxon>Eukaryota</taxon>
        <taxon>Metazoa</taxon>
        <taxon>Echinodermata</taxon>
        <taxon>Eleutherozoa</taxon>
        <taxon>Echinozoa</taxon>
        <taxon>Echinoidea</taxon>
        <taxon>Euechinoidea</taxon>
        <taxon>Echinacea</taxon>
        <taxon>Camarodonta</taxon>
        <taxon>Echinidea</taxon>
        <taxon>Strongylocentrotidae</taxon>
        <taxon>Strongylocentrotus</taxon>
    </lineage>
</organism>
<dbReference type="InterPro" id="IPR052557">
    <property type="entry name" value="CAP/Cytokinesis_protein"/>
</dbReference>
<dbReference type="EnsemblMetazoa" id="XM_030991347">
    <property type="protein sequence ID" value="XP_030847207"/>
    <property type="gene ID" value="LOC105443113"/>
</dbReference>
<feature type="domain" description="Transglutaminase-like" evidence="1">
    <location>
        <begin position="188"/>
        <end position="253"/>
    </location>
</feature>
<dbReference type="SUPFAM" id="SSF54001">
    <property type="entry name" value="Cysteine proteinases"/>
    <property type="match status" value="1"/>
</dbReference>
<dbReference type="Pfam" id="PF01841">
    <property type="entry name" value="Transglut_core"/>
    <property type="match status" value="1"/>
</dbReference>
<evidence type="ECO:0000259" key="1">
    <source>
        <dbReference type="Pfam" id="PF01841"/>
    </source>
</evidence>
<dbReference type="PANTHER" id="PTHR46333:SF2">
    <property type="entry name" value="CYTOKINESIS PROTEIN 3"/>
    <property type="match status" value="1"/>
</dbReference>
<sequence>MASIPIINLPDDDDDSPVVSPPCLPSITFDGDDDDVTMPTSMRERTRTSLTTVKIISDNIISTGDVKRRQSIIEIEETTVTQQSFAIVPKLLSDDYGLVVPPVSNRRRISVVQWRDINSSLFDNRIKFEDISSDDDKMTNSVIRPGLRNIEDTFWDGKRALIPDYDVMERLDQIVINGPKIPQTDMQSLVNKLTDTATGELEKFRIIFRWISHNVAYDSVFLNTGTRADQSPATVLQTGVAVCEGFTELLSEMSK</sequence>
<reference evidence="2" key="2">
    <citation type="submission" date="2021-01" db="UniProtKB">
        <authorList>
            <consortium name="EnsemblMetazoa"/>
        </authorList>
    </citation>
    <scope>IDENTIFICATION</scope>
</reference>